<keyword evidence="2" id="KW-1185">Reference proteome</keyword>
<organism evidence="1 2">
    <name type="scientific">Brassica carinata</name>
    <name type="common">Ethiopian mustard</name>
    <name type="synonym">Abyssinian cabbage</name>
    <dbReference type="NCBI Taxonomy" id="52824"/>
    <lineage>
        <taxon>Eukaryota</taxon>
        <taxon>Viridiplantae</taxon>
        <taxon>Streptophyta</taxon>
        <taxon>Embryophyta</taxon>
        <taxon>Tracheophyta</taxon>
        <taxon>Spermatophyta</taxon>
        <taxon>Magnoliopsida</taxon>
        <taxon>eudicotyledons</taxon>
        <taxon>Gunneridae</taxon>
        <taxon>Pentapetalae</taxon>
        <taxon>rosids</taxon>
        <taxon>malvids</taxon>
        <taxon>Brassicales</taxon>
        <taxon>Brassicaceae</taxon>
        <taxon>Brassiceae</taxon>
        <taxon>Brassica</taxon>
    </lineage>
</organism>
<accession>A0A8X7RHU0</accession>
<dbReference type="Proteomes" id="UP000886595">
    <property type="component" value="Unassembled WGS sequence"/>
</dbReference>
<evidence type="ECO:0000313" key="2">
    <source>
        <dbReference type="Proteomes" id="UP000886595"/>
    </source>
</evidence>
<dbReference type="AlphaFoldDB" id="A0A8X7RHU0"/>
<name>A0A8X7RHU0_BRACI</name>
<proteinExistence type="predicted"/>
<comment type="caution">
    <text evidence="1">The sequence shown here is derived from an EMBL/GenBank/DDBJ whole genome shotgun (WGS) entry which is preliminary data.</text>
</comment>
<dbReference type="EMBL" id="JAAMPC010000010">
    <property type="protein sequence ID" value="KAG2289399.1"/>
    <property type="molecule type" value="Genomic_DNA"/>
</dbReference>
<sequence length="92" mass="10327">MSLFANSVAGFFFRHQLKPEPSRRLTTGPLPRTTTNFASFRLRRAPPRHDYFRIPLLVLANNKIMVEKAMTGENPSVTLIGIRVGKVTTNTG</sequence>
<reference evidence="1 2" key="1">
    <citation type="submission" date="2020-02" db="EMBL/GenBank/DDBJ databases">
        <authorList>
            <person name="Ma Q."/>
            <person name="Huang Y."/>
            <person name="Song X."/>
            <person name="Pei D."/>
        </authorList>
    </citation>
    <scope>NUCLEOTIDE SEQUENCE [LARGE SCALE GENOMIC DNA]</scope>
    <source>
        <strain evidence="1">Sxm20200214</strain>
        <tissue evidence="1">Leaf</tissue>
    </source>
</reference>
<protein>
    <submittedName>
        <fullName evidence="1">Uncharacterized protein</fullName>
    </submittedName>
</protein>
<gene>
    <name evidence="1" type="ORF">Bca52824_049003</name>
</gene>
<evidence type="ECO:0000313" key="1">
    <source>
        <dbReference type="EMBL" id="KAG2289399.1"/>
    </source>
</evidence>